<keyword evidence="3" id="KW-1185">Reference proteome</keyword>
<dbReference type="InterPro" id="IPR048365">
    <property type="entry name" value="TNP-like_RNaseH_N"/>
</dbReference>
<dbReference type="EMBL" id="JABSTR010000109">
    <property type="protein sequence ID" value="KAH9382660.1"/>
    <property type="molecule type" value="Genomic_DNA"/>
</dbReference>
<dbReference type="OrthoDB" id="6502780at2759"/>
<protein>
    <recommendedName>
        <fullName evidence="1">Transposable element P transposase-like RNase H domain-containing protein</fullName>
    </recommendedName>
</protein>
<dbReference type="Pfam" id="PF21787">
    <property type="entry name" value="TNP-like_RNaseH_N"/>
    <property type="match status" value="1"/>
</dbReference>
<accession>A0A9J6H7F1</accession>
<feature type="domain" description="Transposable element P transposase-like RNase H" evidence="1">
    <location>
        <begin position="63"/>
        <end position="194"/>
    </location>
</feature>
<proteinExistence type="predicted"/>
<dbReference type="Proteomes" id="UP000821853">
    <property type="component" value="Unassembled WGS sequence"/>
</dbReference>
<name>A0A9J6H7F1_HAELO</name>
<organism evidence="2 3">
    <name type="scientific">Haemaphysalis longicornis</name>
    <name type="common">Bush tick</name>
    <dbReference type="NCBI Taxonomy" id="44386"/>
    <lineage>
        <taxon>Eukaryota</taxon>
        <taxon>Metazoa</taxon>
        <taxon>Ecdysozoa</taxon>
        <taxon>Arthropoda</taxon>
        <taxon>Chelicerata</taxon>
        <taxon>Arachnida</taxon>
        <taxon>Acari</taxon>
        <taxon>Parasitiformes</taxon>
        <taxon>Ixodida</taxon>
        <taxon>Ixodoidea</taxon>
        <taxon>Ixodidae</taxon>
        <taxon>Haemaphysalinae</taxon>
        <taxon>Haemaphysalis</taxon>
    </lineage>
</organism>
<dbReference type="OMA" id="QAGINEH"/>
<comment type="caution">
    <text evidence="2">The sequence shown here is derived from an EMBL/GenBank/DDBJ whole genome shotgun (WGS) entry which is preliminary data.</text>
</comment>
<dbReference type="AlphaFoldDB" id="A0A9J6H7F1"/>
<evidence type="ECO:0000313" key="3">
    <source>
        <dbReference type="Proteomes" id="UP000821853"/>
    </source>
</evidence>
<sequence length="303" mass="34070">MFKAAKRKAVKGMTYSKEWILQCLIMRMKGPKLYEHMRRQKILVLPSKVTLQKYLRSYRTGFGFSEKVLSMVQRKTSTMDALKRHGGILVDEMKLSEHLSVTSSGHREGFVDLGPFTADREHHEADLGMIIMFVPFTGKWTQILACFATRGNIKGGILAKLVIEAVILAENAGLLVDFITCDGATWNRNMWTIVGMRATASNTMCKVQHPVDGNRSLHFISDFPHLVKCIRNGLLKSHFDTPTGPVSIHPVREALGLDGSNVTLQAMPSITARHVQPNDFENMRVTYASQLFSDVVLNGLRFY</sequence>
<gene>
    <name evidence="2" type="ORF">HPB48_023214</name>
</gene>
<evidence type="ECO:0000313" key="2">
    <source>
        <dbReference type="EMBL" id="KAH9382660.1"/>
    </source>
</evidence>
<evidence type="ECO:0000259" key="1">
    <source>
        <dbReference type="Pfam" id="PF21787"/>
    </source>
</evidence>
<dbReference type="VEuPathDB" id="VectorBase:HLOH_065454"/>
<reference evidence="2 3" key="1">
    <citation type="journal article" date="2020" name="Cell">
        <title>Large-Scale Comparative Analyses of Tick Genomes Elucidate Their Genetic Diversity and Vector Capacities.</title>
        <authorList>
            <consortium name="Tick Genome and Microbiome Consortium (TIGMIC)"/>
            <person name="Jia N."/>
            <person name="Wang J."/>
            <person name="Shi W."/>
            <person name="Du L."/>
            <person name="Sun Y."/>
            <person name="Zhan W."/>
            <person name="Jiang J.F."/>
            <person name="Wang Q."/>
            <person name="Zhang B."/>
            <person name="Ji P."/>
            <person name="Bell-Sakyi L."/>
            <person name="Cui X.M."/>
            <person name="Yuan T.T."/>
            <person name="Jiang B.G."/>
            <person name="Yang W.F."/>
            <person name="Lam T.T."/>
            <person name="Chang Q.C."/>
            <person name="Ding S.J."/>
            <person name="Wang X.J."/>
            <person name="Zhu J.G."/>
            <person name="Ruan X.D."/>
            <person name="Zhao L."/>
            <person name="Wei J.T."/>
            <person name="Ye R.Z."/>
            <person name="Que T.C."/>
            <person name="Du C.H."/>
            <person name="Zhou Y.H."/>
            <person name="Cheng J.X."/>
            <person name="Dai P.F."/>
            <person name="Guo W.B."/>
            <person name="Han X.H."/>
            <person name="Huang E.J."/>
            <person name="Li L.F."/>
            <person name="Wei W."/>
            <person name="Gao Y.C."/>
            <person name="Liu J.Z."/>
            <person name="Shao H.Z."/>
            <person name="Wang X."/>
            <person name="Wang C.C."/>
            <person name="Yang T.C."/>
            <person name="Huo Q.B."/>
            <person name="Li W."/>
            <person name="Chen H.Y."/>
            <person name="Chen S.E."/>
            <person name="Zhou L.G."/>
            <person name="Ni X.B."/>
            <person name="Tian J.H."/>
            <person name="Sheng Y."/>
            <person name="Liu T."/>
            <person name="Pan Y.S."/>
            <person name="Xia L.Y."/>
            <person name="Li J."/>
            <person name="Zhao F."/>
            <person name="Cao W.C."/>
        </authorList>
    </citation>
    <scope>NUCLEOTIDE SEQUENCE [LARGE SCALE GENOMIC DNA]</scope>
    <source>
        <strain evidence="2">HaeL-2018</strain>
    </source>
</reference>